<dbReference type="InterPro" id="IPR036412">
    <property type="entry name" value="HAD-like_sf"/>
</dbReference>
<organism evidence="5 6">
    <name type="scientific">Chelatococcus composti</name>
    <dbReference type="NCBI Taxonomy" id="1743235"/>
    <lineage>
        <taxon>Bacteria</taxon>
        <taxon>Pseudomonadati</taxon>
        <taxon>Pseudomonadota</taxon>
        <taxon>Alphaproteobacteria</taxon>
        <taxon>Hyphomicrobiales</taxon>
        <taxon>Chelatococcaceae</taxon>
        <taxon>Chelatococcus</taxon>
    </lineage>
</organism>
<keyword evidence="4" id="KW-0460">Magnesium</keyword>
<gene>
    <name evidence="5" type="ORF">HNQ73_000980</name>
</gene>
<dbReference type="GO" id="GO:0046872">
    <property type="term" value="F:metal ion binding"/>
    <property type="evidence" value="ECO:0007669"/>
    <property type="project" value="UniProtKB-KW"/>
</dbReference>
<dbReference type="GO" id="GO:0005992">
    <property type="term" value="P:trehalose biosynthetic process"/>
    <property type="evidence" value="ECO:0007669"/>
    <property type="project" value="UniProtKB-UniPathway"/>
</dbReference>
<dbReference type="PANTHER" id="PTHR43768">
    <property type="entry name" value="TREHALOSE 6-PHOSPHATE PHOSPHATASE"/>
    <property type="match status" value="1"/>
</dbReference>
<evidence type="ECO:0000256" key="2">
    <source>
        <dbReference type="ARBA" id="ARBA00008770"/>
    </source>
</evidence>
<dbReference type="RefSeq" id="WP_183332823.1">
    <property type="nucleotide sequence ID" value="NZ_BMHX01000002.1"/>
</dbReference>
<dbReference type="EMBL" id="JACHEH010000002">
    <property type="protein sequence ID" value="MBB6167362.1"/>
    <property type="molecule type" value="Genomic_DNA"/>
</dbReference>
<reference evidence="5 6" key="1">
    <citation type="submission" date="2020-08" db="EMBL/GenBank/DDBJ databases">
        <title>Genomic Encyclopedia of Type Strains, Phase IV (KMG-IV): sequencing the most valuable type-strain genomes for metagenomic binning, comparative biology and taxonomic classification.</title>
        <authorList>
            <person name="Goeker M."/>
        </authorList>
    </citation>
    <scope>NUCLEOTIDE SEQUENCE [LARGE SCALE GENOMIC DNA]</scope>
    <source>
        <strain evidence="5 6">DSM 101465</strain>
    </source>
</reference>
<evidence type="ECO:0000313" key="6">
    <source>
        <dbReference type="Proteomes" id="UP000588017"/>
    </source>
</evidence>
<dbReference type="NCBIfam" id="TIGR00685">
    <property type="entry name" value="T6PP"/>
    <property type="match status" value="1"/>
</dbReference>
<dbReference type="NCBIfam" id="TIGR01484">
    <property type="entry name" value="HAD-SF-IIB"/>
    <property type="match status" value="1"/>
</dbReference>
<dbReference type="SUPFAM" id="SSF56784">
    <property type="entry name" value="HAD-like"/>
    <property type="match status" value="1"/>
</dbReference>
<accession>A0A841K7D3</accession>
<comment type="similarity">
    <text evidence="2 4">Belongs to the trehalose phosphatase family.</text>
</comment>
<dbReference type="InterPro" id="IPR003337">
    <property type="entry name" value="Trehalose_PPase"/>
</dbReference>
<comment type="function">
    <text evidence="4">Removes the phosphate from trehalose 6-phosphate to produce free trehalose.</text>
</comment>
<dbReference type="PANTHER" id="PTHR43768:SF3">
    <property type="entry name" value="TREHALOSE 6-PHOSPHATE PHOSPHATASE"/>
    <property type="match status" value="1"/>
</dbReference>
<dbReference type="Gene3D" id="3.30.70.1020">
    <property type="entry name" value="Trehalose-6-phosphate phosphatase related protein, domain 2"/>
    <property type="match status" value="1"/>
</dbReference>
<comment type="pathway">
    <text evidence="1 4">Glycan biosynthesis; trehalose biosynthesis.</text>
</comment>
<keyword evidence="4" id="KW-0479">Metal-binding</keyword>
<evidence type="ECO:0000313" key="5">
    <source>
        <dbReference type="EMBL" id="MBB6167362.1"/>
    </source>
</evidence>
<dbReference type="GO" id="GO:0004805">
    <property type="term" value="F:trehalose-phosphatase activity"/>
    <property type="evidence" value="ECO:0007669"/>
    <property type="project" value="UniProtKB-EC"/>
</dbReference>
<sequence>MHAFEEIIARTDVFALFFDIDGTLIDIAPRPDDVVVSEELCRNLVRARLRYDGAVALLSGRSLSWIEQRFGDAVTAVGALHGLERRNAGGECERFPAPPALAAARETVSAVFAMTPGILIEDKGLSIAVHYRAAPESAETVRALAEGLARDSGGTLAALPGKCVVELRTVGPHKGNALDAFMLEQPFVGRRPVFFGDDRTDEDAFAAARALNGIAVAVGREPEEVGADLYLDDPPAVRAFLAEAASGGRLGGRA</sequence>
<comment type="catalytic activity">
    <reaction evidence="4">
        <text>alpha,alpha-trehalose 6-phosphate + H2O = alpha,alpha-trehalose + phosphate</text>
        <dbReference type="Rhea" id="RHEA:23420"/>
        <dbReference type="ChEBI" id="CHEBI:15377"/>
        <dbReference type="ChEBI" id="CHEBI:16551"/>
        <dbReference type="ChEBI" id="CHEBI:43474"/>
        <dbReference type="ChEBI" id="CHEBI:58429"/>
        <dbReference type="EC" id="3.1.3.12"/>
    </reaction>
</comment>
<evidence type="ECO:0000256" key="4">
    <source>
        <dbReference type="RuleBase" id="RU361117"/>
    </source>
</evidence>
<protein>
    <recommendedName>
        <fullName evidence="4">Trehalose 6-phosphate phosphatase</fullName>
        <ecNumber evidence="4">3.1.3.12</ecNumber>
    </recommendedName>
</protein>
<dbReference type="AlphaFoldDB" id="A0A841K7D3"/>
<comment type="caution">
    <text evidence="5">The sequence shown here is derived from an EMBL/GenBank/DDBJ whole genome shotgun (WGS) entry which is preliminary data.</text>
</comment>
<dbReference type="InterPro" id="IPR023214">
    <property type="entry name" value="HAD_sf"/>
</dbReference>
<name>A0A841K7D3_9HYPH</name>
<dbReference type="Pfam" id="PF02358">
    <property type="entry name" value="Trehalose_PPase"/>
    <property type="match status" value="1"/>
</dbReference>
<evidence type="ECO:0000256" key="3">
    <source>
        <dbReference type="ARBA" id="ARBA00022801"/>
    </source>
</evidence>
<dbReference type="Gene3D" id="3.40.50.1000">
    <property type="entry name" value="HAD superfamily/HAD-like"/>
    <property type="match status" value="1"/>
</dbReference>
<dbReference type="InterPro" id="IPR006379">
    <property type="entry name" value="HAD-SF_hydro_IIB"/>
</dbReference>
<dbReference type="EC" id="3.1.3.12" evidence="4"/>
<dbReference type="Proteomes" id="UP000588017">
    <property type="component" value="Unassembled WGS sequence"/>
</dbReference>
<keyword evidence="6" id="KW-1185">Reference proteome</keyword>
<dbReference type="UniPathway" id="UPA00299"/>
<dbReference type="InterPro" id="IPR044651">
    <property type="entry name" value="OTSB-like"/>
</dbReference>
<comment type="cofactor">
    <cofactor evidence="4">
        <name>Mg(2+)</name>
        <dbReference type="ChEBI" id="CHEBI:18420"/>
    </cofactor>
</comment>
<keyword evidence="3 4" id="KW-0378">Hydrolase</keyword>
<evidence type="ECO:0000256" key="1">
    <source>
        <dbReference type="ARBA" id="ARBA00005199"/>
    </source>
</evidence>
<dbReference type="CDD" id="cd01627">
    <property type="entry name" value="HAD_TPP"/>
    <property type="match status" value="1"/>
</dbReference>
<proteinExistence type="inferred from homology"/>